<organism evidence="1 2">
    <name type="scientific">Planktothrix agardhii (strain NIVA-CYA 126/8)</name>
    <dbReference type="NCBI Taxonomy" id="388467"/>
    <lineage>
        <taxon>Bacteria</taxon>
        <taxon>Bacillati</taxon>
        <taxon>Cyanobacteriota</taxon>
        <taxon>Cyanophyceae</taxon>
        <taxon>Oscillatoriophycideae</taxon>
        <taxon>Oscillatoriales</taxon>
        <taxon>Microcoleaceae</taxon>
        <taxon>Planktothrix</taxon>
    </lineage>
</organism>
<dbReference type="STRING" id="388467.A19Y_2491"/>
<sequence>MDTKQSASFQTGFSLYEQDFYGWTQQQAKLLREGALDHLDIINLAEEIQSLGKQQRQELKNRLGILLGHLLKWQFQPNKRSKSWFVTLREQRREIGYLLTENPSLKPYLPEALHKGYQSGIDLAVRETSLNDQDFPTECPYTLDQVLDTNFFPGEPSEHFHQPEYR</sequence>
<protein>
    <recommendedName>
        <fullName evidence="3">DUF29 domain-containing protein</fullName>
    </recommendedName>
</protein>
<name>A0A073CHM9_PLAA1</name>
<dbReference type="PANTHER" id="PTHR34235">
    <property type="entry name" value="SLR1203 PROTEIN-RELATED"/>
    <property type="match status" value="1"/>
</dbReference>
<dbReference type="RefSeq" id="WP_042154484.1">
    <property type="nucleotide sequence ID" value="NZ_CM002803.1"/>
</dbReference>
<dbReference type="eggNOG" id="COG0639">
    <property type="taxonomic scope" value="Bacteria"/>
</dbReference>
<evidence type="ECO:0000313" key="1">
    <source>
        <dbReference type="EMBL" id="KEI67392.1"/>
    </source>
</evidence>
<gene>
    <name evidence="1" type="ORF">A19Y_2491</name>
</gene>
<dbReference type="InterPro" id="IPR002636">
    <property type="entry name" value="DUF29"/>
</dbReference>
<evidence type="ECO:0008006" key="3">
    <source>
        <dbReference type="Google" id="ProtNLM"/>
    </source>
</evidence>
<keyword evidence="2" id="KW-1185">Reference proteome</keyword>
<dbReference type="Pfam" id="PF01724">
    <property type="entry name" value="DUF29"/>
    <property type="match status" value="1"/>
</dbReference>
<dbReference type="Proteomes" id="UP000027395">
    <property type="component" value="Chromosome"/>
</dbReference>
<accession>A0A073CHM9</accession>
<dbReference type="AlphaFoldDB" id="A0A073CHM9"/>
<evidence type="ECO:0000313" key="2">
    <source>
        <dbReference type="Proteomes" id="UP000027395"/>
    </source>
</evidence>
<dbReference type="EMBL" id="CM002803">
    <property type="protein sequence ID" value="KEI67392.1"/>
    <property type="molecule type" value="Genomic_DNA"/>
</dbReference>
<dbReference type="HOGENOM" id="CLU_116670_0_2_3"/>
<dbReference type="PANTHER" id="PTHR34235:SF4">
    <property type="entry name" value="SLR0291 PROTEIN"/>
    <property type="match status" value="1"/>
</dbReference>
<dbReference type="Gene3D" id="1.20.1220.20">
    <property type="entry name" value="Uncharcterised protein PF01724"/>
    <property type="match status" value="1"/>
</dbReference>
<proteinExistence type="predicted"/>
<dbReference type="PATRIC" id="fig|388467.6.peg.2434"/>
<reference evidence="1 2" key="1">
    <citation type="journal article" date="2014" name="Appl. Environ. Microbiol.">
        <title>Elucidation of insertion elements encoded on plasmids and in vitro construction of shuttle vectors from the toxic cyanobacterium Planktothrix.</title>
        <authorList>
            <person name="Christiansen G."/>
            <person name="Goesmann A."/>
            <person name="Kurmayer R."/>
        </authorList>
    </citation>
    <scope>NUCLEOTIDE SEQUENCE [LARGE SCALE GENOMIC DNA]</scope>
    <source>
        <strain evidence="1 2">NIVA-CYA 126/8</strain>
    </source>
</reference>